<dbReference type="PRINTS" id="PR00758">
    <property type="entry name" value="ARSENICPUMP"/>
</dbReference>
<feature type="transmembrane region" description="Helical" evidence="8">
    <location>
        <begin position="60"/>
        <end position="84"/>
    </location>
</feature>
<evidence type="ECO:0000256" key="7">
    <source>
        <dbReference type="ARBA" id="ARBA00023136"/>
    </source>
</evidence>
<keyword evidence="3" id="KW-1003">Cell membrane</keyword>
<dbReference type="CDD" id="cd01118">
    <property type="entry name" value="ArsB_permease"/>
    <property type="match status" value="1"/>
</dbReference>
<gene>
    <name evidence="9" type="ORF">G4D61_07255</name>
</gene>
<protein>
    <submittedName>
        <fullName evidence="9">Arsenic transporter</fullName>
    </submittedName>
</protein>
<feature type="transmembrane region" description="Helical" evidence="8">
    <location>
        <begin position="6"/>
        <end position="22"/>
    </location>
</feature>
<dbReference type="Pfam" id="PF02040">
    <property type="entry name" value="ArsB"/>
    <property type="match status" value="1"/>
</dbReference>
<dbReference type="RefSeq" id="WP_025726608.1">
    <property type="nucleotide sequence ID" value="NZ_JAAIWK010000008.1"/>
</dbReference>
<evidence type="ECO:0000256" key="4">
    <source>
        <dbReference type="ARBA" id="ARBA00022692"/>
    </source>
</evidence>
<dbReference type="GO" id="GO:0046685">
    <property type="term" value="P:response to arsenic-containing substance"/>
    <property type="evidence" value="ECO:0007669"/>
    <property type="project" value="UniProtKB-KW"/>
</dbReference>
<sequence>MDSFTILFTSFIFLLTLIFILWRPNGINEAYPALIGGTLMLLCGSIKFSDLIIISENVSGAAITIIATMVMAIALESFGLFHWVSIKLIKFSNGSGIKLFWLINLLCFLMTLFFNNDGSILITTPILILLFKRIGLGKHEQVPFLISGVLIATASSAPIGVSNVVNLISLKMIGMNLYVQTKLMFIPSTLGLCFLALILYLLLYKRIPKKIPGFIPEHYEMIERYHPLQNTPSKEEIKKQQKMMIQVLLFIFLMRIGLYVASILEIPIWIIASIGSCIILWWRYHKIKIGPFDVLKKAPWHIFIFAFSMYMMIYGLKNIGFIHYLASILEPFLSNSLIHSTLTMGILISLLSNLFNNHPALMVGTLTLTSMNLDSYHLNVAYLSSIIGSDIGSLILPIGTLATLIWMHILKQNGIIVHWKEYIYITFLALPPTIFLTLLSLFLWLKIIY</sequence>
<feature type="transmembrane region" description="Helical" evidence="8">
    <location>
        <begin position="422"/>
        <end position="445"/>
    </location>
</feature>
<dbReference type="AlphaFoldDB" id="A0A6M0P7B2"/>
<dbReference type="GO" id="GO:0005886">
    <property type="term" value="C:plasma membrane"/>
    <property type="evidence" value="ECO:0007669"/>
    <property type="project" value="UniProtKB-SubCell"/>
</dbReference>
<feature type="transmembrane region" description="Helical" evidence="8">
    <location>
        <begin position="120"/>
        <end position="136"/>
    </location>
</feature>
<evidence type="ECO:0000256" key="3">
    <source>
        <dbReference type="ARBA" id="ARBA00022475"/>
    </source>
</evidence>
<dbReference type="PANTHER" id="PTHR43302">
    <property type="entry name" value="TRANSPORTER ARSB-RELATED"/>
    <property type="match status" value="1"/>
</dbReference>
<evidence type="ECO:0000256" key="5">
    <source>
        <dbReference type="ARBA" id="ARBA00022849"/>
    </source>
</evidence>
<keyword evidence="6 8" id="KW-1133">Transmembrane helix</keyword>
<feature type="transmembrane region" description="Helical" evidence="8">
    <location>
        <begin position="143"/>
        <end position="165"/>
    </location>
</feature>
<evidence type="ECO:0000313" key="10">
    <source>
        <dbReference type="Proteomes" id="UP000476934"/>
    </source>
</evidence>
<comment type="caution">
    <text evidence="9">The sequence shown here is derived from an EMBL/GenBank/DDBJ whole genome shotgun (WGS) entry which is preliminary data.</text>
</comment>
<dbReference type="EMBL" id="JAAIWK010000008">
    <property type="protein sequence ID" value="NEY19770.1"/>
    <property type="molecule type" value="Genomic_DNA"/>
</dbReference>
<comment type="subcellular location">
    <subcellularLocation>
        <location evidence="1">Cell membrane</location>
        <topology evidence="1">Multi-pass membrane protein</topology>
    </subcellularLocation>
</comment>
<dbReference type="Proteomes" id="UP000476934">
    <property type="component" value="Unassembled WGS sequence"/>
</dbReference>
<evidence type="ECO:0000256" key="2">
    <source>
        <dbReference type="ARBA" id="ARBA00006433"/>
    </source>
</evidence>
<keyword evidence="10" id="KW-1185">Reference proteome</keyword>
<dbReference type="InterPro" id="IPR000802">
    <property type="entry name" value="Arsenical_pump_ArsB"/>
</dbReference>
<evidence type="ECO:0000256" key="1">
    <source>
        <dbReference type="ARBA" id="ARBA00004651"/>
    </source>
</evidence>
<feature type="transmembrane region" description="Helical" evidence="8">
    <location>
        <begin position="243"/>
        <end position="260"/>
    </location>
</feature>
<keyword evidence="4 8" id="KW-0812">Transmembrane</keyword>
<keyword evidence="7 8" id="KW-0472">Membrane</keyword>
<proteinExistence type="inferred from homology"/>
<dbReference type="GO" id="GO:0015105">
    <property type="term" value="F:arsenite transmembrane transporter activity"/>
    <property type="evidence" value="ECO:0007669"/>
    <property type="project" value="InterPro"/>
</dbReference>
<reference evidence="9 10" key="2">
    <citation type="submission" date="2020-03" db="EMBL/GenBank/DDBJ databases">
        <title>Bacillus aquiflavi sp. nov., isolated from yellow water of strong flavor Chinese baijiu in Yibin region of China.</title>
        <authorList>
            <person name="Xie J."/>
        </authorList>
    </citation>
    <scope>NUCLEOTIDE SEQUENCE [LARGE SCALE GENOMIC DNA]</scope>
    <source>
        <strain evidence="9 10">Gsoil 114</strain>
    </source>
</reference>
<accession>A0A6M0P7B2</accession>
<comment type="similarity">
    <text evidence="2">Belongs to the ArsB family.</text>
</comment>
<evidence type="ECO:0000313" key="9">
    <source>
        <dbReference type="EMBL" id="NEY19770.1"/>
    </source>
</evidence>
<organism evidence="9 10">
    <name type="scientific">Heyndrickxia ginsengihumi</name>
    <dbReference type="NCBI Taxonomy" id="363870"/>
    <lineage>
        <taxon>Bacteria</taxon>
        <taxon>Bacillati</taxon>
        <taxon>Bacillota</taxon>
        <taxon>Bacilli</taxon>
        <taxon>Bacillales</taxon>
        <taxon>Bacillaceae</taxon>
        <taxon>Heyndrickxia</taxon>
    </lineage>
</organism>
<feature type="transmembrane region" description="Helical" evidence="8">
    <location>
        <begin position="337"/>
        <end position="355"/>
    </location>
</feature>
<feature type="transmembrane region" description="Helical" evidence="8">
    <location>
        <begin position="96"/>
        <end position="114"/>
    </location>
</feature>
<evidence type="ECO:0000256" key="8">
    <source>
        <dbReference type="SAM" id="Phobius"/>
    </source>
</evidence>
<feature type="transmembrane region" description="Helical" evidence="8">
    <location>
        <begin position="34"/>
        <end position="54"/>
    </location>
</feature>
<feature type="transmembrane region" description="Helical" evidence="8">
    <location>
        <begin position="185"/>
        <end position="204"/>
    </location>
</feature>
<feature type="transmembrane region" description="Helical" evidence="8">
    <location>
        <begin position="391"/>
        <end position="410"/>
    </location>
</feature>
<dbReference type="PANTHER" id="PTHR43302:SF6">
    <property type="entry name" value="ARSENICAL PUMP MEMBRANE PROTEIN-RELATED"/>
    <property type="match status" value="1"/>
</dbReference>
<keyword evidence="5" id="KW-0059">Arsenical resistance</keyword>
<reference evidence="9 10" key="1">
    <citation type="submission" date="2020-02" db="EMBL/GenBank/DDBJ databases">
        <authorList>
            <person name="Feng H."/>
        </authorList>
    </citation>
    <scope>NUCLEOTIDE SEQUENCE [LARGE SCALE GENOMIC DNA]</scope>
    <source>
        <strain evidence="9 10">Gsoil 114</strain>
    </source>
</reference>
<evidence type="ECO:0000256" key="6">
    <source>
        <dbReference type="ARBA" id="ARBA00022989"/>
    </source>
</evidence>
<feature type="transmembrane region" description="Helical" evidence="8">
    <location>
        <begin position="302"/>
        <end position="325"/>
    </location>
</feature>
<name>A0A6M0P7B2_9BACI</name>
<dbReference type="OrthoDB" id="9774335at2"/>